<organism evidence="2 3">
    <name type="scientific">Papaver atlanticum</name>
    <dbReference type="NCBI Taxonomy" id="357466"/>
    <lineage>
        <taxon>Eukaryota</taxon>
        <taxon>Viridiplantae</taxon>
        <taxon>Streptophyta</taxon>
        <taxon>Embryophyta</taxon>
        <taxon>Tracheophyta</taxon>
        <taxon>Spermatophyta</taxon>
        <taxon>Magnoliopsida</taxon>
        <taxon>Ranunculales</taxon>
        <taxon>Papaveraceae</taxon>
        <taxon>Papaveroideae</taxon>
        <taxon>Papaver</taxon>
    </lineage>
</organism>
<feature type="region of interest" description="Disordered" evidence="1">
    <location>
        <begin position="95"/>
        <end position="123"/>
    </location>
</feature>
<protein>
    <submittedName>
        <fullName evidence="2">Uncharacterized protein</fullName>
    </submittedName>
</protein>
<proteinExistence type="predicted"/>
<comment type="caution">
    <text evidence="2">The sequence shown here is derived from an EMBL/GenBank/DDBJ whole genome shotgun (WGS) entry which is preliminary data.</text>
</comment>
<sequence>MAPTQLKEKTREAPEAVKEVSKKASFQIGVLSNETLMDNENSTSKRHAAEEIATRTTIKLQRSGSIVDKGKDKELCSFSFVHGPPAKDLVQFVQQESPQNKPPIHPSSQNPPQKPFPHSSSSLRASNLAIPISSHPLPLPHSVGVLEASKEKLMMASLKSCNKVTDEKWTTATSSGKTGNSARSSKGPQNSVHFLAAYVHCIKKHGNPITALLLNKKISSHFLFTRIIKDRANGENKIC</sequence>
<accession>A0AAD4SFK8</accession>
<dbReference type="Proteomes" id="UP001202328">
    <property type="component" value="Unassembled WGS sequence"/>
</dbReference>
<evidence type="ECO:0000256" key="1">
    <source>
        <dbReference type="SAM" id="MobiDB-lite"/>
    </source>
</evidence>
<dbReference type="AlphaFoldDB" id="A0AAD4SFK8"/>
<evidence type="ECO:0000313" key="3">
    <source>
        <dbReference type="Proteomes" id="UP001202328"/>
    </source>
</evidence>
<keyword evidence="3" id="KW-1185">Reference proteome</keyword>
<reference evidence="2" key="1">
    <citation type="submission" date="2022-04" db="EMBL/GenBank/DDBJ databases">
        <title>A functionally conserved STORR gene fusion in Papaver species that diverged 16.8 million years ago.</title>
        <authorList>
            <person name="Catania T."/>
        </authorList>
    </citation>
    <scope>NUCLEOTIDE SEQUENCE</scope>
    <source>
        <strain evidence="2">S-188037</strain>
    </source>
</reference>
<evidence type="ECO:0000313" key="2">
    <source>
        <dbReference type="EMBL" id="KAI3904673.1"/>
    </source>
</evidence>
<name>A0AAD4SFK8_9MAGN</name>
<gene>
    <name evidence="2" type="ORF">MKW98_014853</name>
</gene>
<dbReference type="EMBL" id="JAJJMB010011095">
    <property type="protein sequence ID" value="KAI3904673.1"/>
    <property type="molecule type" value="Genomic_DNA"/>
</dbReference>